<evidence type="ECO:0000313" key="3">
    <source>
        <dbReference type="Proteomes" id="UP000887568"/>
    </source>
</evidence>
<feature type="region of interest" description="Disordered" evidence="1">
    <location>
        <begin position="427"/>
        <end position="460"/>
    </location>
</feature>
<reference evidence="2" key="1">
    <citation type="submission" date="2022-11" db="UniProtKB">
        <authorList>
            <consortium name="EnsemblMetazoa"/>
        </authorList>
    </citation>
    <scope>IDENTIFICATION</scope>
</reference>
<accession>A0A913ZHX3</accession>
<organism evidence="2 3">
    <name type="scientific">Patiria miniata</name>
    <name type="common">Bat star</name>
    <name type="synonym">Asterina miniata</name>
    <dbReference type="NCBI Taxonomy" id="46514"/>
    <lineage>
        <taxon>Eukaryota</taxon>
        <taxon>Metazoa</taxon>
        <taxon>Echinodermata</taxon>
        <taxon>Eleutherozoa</taxon>
        <taxon>Asterozoa</taxon>
        <taxon>Asteroidea</taxon>
        <taxon>Valvatacea</taxon>
        <taxon>Valvatida</taxon>
        <taxon>Asterinidae</taxon>
        <taxon>Patiria</taxon>
    </lineage>
</organism>
<feature type="compositionally biased region" description="Basic and acidic residues" evidence="1">
    <location>
        <begin position="255"/>
        <end position="265"/>
    </location>
</feature>
<evidence type="ECO:0008006" key="4">
    <source>
        <dbReference type="Google" id="ProtNLM"/>
    </source>
</evidence>
<name>A0A913ZHX3_PATMI</name>
<dbReference type="EnsemblMetazoa" id="XM_038195453.1">
    <property type="protein sequence ID" value="XP_038051381.1"/>
    <property type="gene ID" value="LOC119724410"/>
</dbReference>
<proteinExistence type="predicted"/>
<feature type="compositionally biased region" description="Basic and acidic residues" evidence="1">
    <location>
        <begin position="288"/>
        <end position="298"/>
    </location>
</feature>
<evidence type="ECO:0000313" key="2">
    <source>
        <dbReference type="EnsemblMetazoa" id="XP_038051382.1"/>
    </source>
</evidence>
<dbReference type="Proteomes" id="UP000887568">
    <property type="component" value="Unplaced"/>
</dbReference>
<protein>
    <recommendedName>
        <fullName evidence="4">CABIT domain-containing protein</fullName>
    </recommendedName>
</protein>
<dbReference type="OrthoDB" id="6077228at2759"/>
<sequence length="460" mass="51829">MFSRAVNDINWSTESYSTSDLRFNCPAPLLVRVTQGHCGLEDEDSLSQGQVIRIHRWLKQQRVIAVDSRGRYLSIPLDFDIPFEVLPERKRSLSKRKTVTMVLSDLIRQFALPKKVRFSSSHLTPNQALEGDRLGVRMTMEPLELIRKHEEVYLSGNAVNFGELDPSILSIPVHHDMEMSLALGLASGEKNWKRLMRELDNVVAVRVRFKAVQGNQKITIHTSEMEDESISKSTKTTLVVQTGQQTLSRAYGTLRRKETEKETRRRSYSVAGNVGSLSRNVKPTTDVRGTDRRFFKRNEARRKRGADAVSISGTSTSATSLSESTVDDVSSVFTWPTSEDSKTEADFDEDVSDITDESFGAYQPKALFGTASRLFRPDLWSPGVNDDHPRHTGRRWRDIKAGTGRKLSTATSLSMNDIDRILGDLRHLPSQHRGHPDGRSVHSGQDMEDDLDDVDQSTDL</sequence>
<dbReference type="RefSeq" id="XP_038051382.1">
    <property type="nucleotide sequence ID" value="XM_038195454.1"/>
</dbReference>
<keyword evidence="3" id="KW-1185">Reference proteome</keyword>
<feature type="region of interest" description="Disordered" evidence="1">
    <location>
        <begin position="253"/>
        <end position="319"/>
    </location>
</feature>
<dbReference type="OMA" id="SSERDWH"/>
<dbReference type="RefSeq" id="XP_038051381.1">
    <property type="nucleotide sequence ID" value="XM_038195453.1"/>
</dbReference>
<dbReference type="GeneID" id="119724410"/>
<evidence type="ECO:0000256" key="1">
    <source>
        <dbReference type="SAM" id="MobiDB-lite"/>
    </source>
</evidence>
<dbReference type="AlphaFoldDB" id="A0A913ZHX3"/>
<dbReference type="EnsemblMetazoa" id="XM_038195454.1">
    <property type="protein sequence ID" value="XP_038051382.1"/>
    <property type="gene ID" value="LOC119724410"/>
</dbReference>
<feature type="compositionally biased region" description="Low complexity" evidence="1">
    <location>
        <begin position="310"/>
        <end position="319"/>
    </location>
</feature>
<feature type="compositionally biased region" description="Acidic residues" evidence="1">
    <location>
        <begin position="446"/>
        <end position="460"/>
    </location>
</feature>